<dbReference type="GO" id="GO:0008483">
    <property type="term" value="F:transaminase activity"/>
    <property type="evidence" value="ECO:0007669"/>
    <property type="project" value="UniProtKB-KW"/>
</dbReference>
<dbReference type="PANTHER" id="PTHR46383:SF1">
    <property type="entry name" value="ASPARTATE AMINOTRANSFERASE"/>
    <property type="match status" value="1"/>
</dbReference>
<comment type="cofactor">
    <cofactor evidence="1">
        <name>pyridoxal 5'-phosphate</name>
        <dbReference type="ChEBI" id="CHEBI:597326"/>
    </cofactor>
</comment>
<dbReference type="Pfam" id="PF00155">
    <property type="entry name" value="Aminotran_1_2"/>
    <property type="match status" value="1"/>
</dbReference>
<dbReference type="PROSITE" id="PS00105">
    <property type="entry name" value="AA_TRANSFER_CLASS_1"/>
    <property type="match status" value="1"/>
</dbReference>
<organism evidence="7">
    <name type="scientific">marine sediment metagenome</name>
    <dbReference type="NCBI Taxonomy" id="412755"/>
    <lineage>
        <taxon>unclassified sequences</taxon>
        <taxon>metagenomes</taxon>
        <taxon>ecological metagenomes</taxon>
    </lineage>
</organism>
<dbReference type="InterPro" id="IPR004838">
    <property type="entry name" value="NHTrfase_class1_PyrdxlP-BS"/>
</dbReference>
<dbReference type="AlphaFoldDB" id="X0YX90"/>
<evidence type="ECO:0000259" key="6">
    <source>
        <dbReference type="Pfam" id="PF00155"/>
    </source>
</evidence>
<evidence type="ECO:0000256" key="2">
    <source>
        <dbReference type="ARBA" id="ARBA00007441"/>
    </source>
</evidence>
<dbReference type="GO" id="GO:0006520">
    <property type="term" value="P:amino acid metabolic process"/>
    <property type="evidence" value="ECO:0007669"/>
    <property type="project" value="InterPro"/>
</dbReference>
<dbReference type="PRINTS" id="PR00753">
    <property type="entry name" value="ACCSYNTHASE"/>
</dbReference>
<evidence type="ECO:0000313" key="7">
    <source>
        <dbReference type="EMBL" id="GAG60860.1"/>
    </source>
</evidence>
<dbReference type="Gene3D" id="3.40.640.10">
    <property type="entry name" value="Type I PLP-dependent aspartate aminotransferase-like (Major domain)"/>
    <property type="match status" value="1"/>
</dbReference>
<gene>
    <name evidence="7" type="ORF">S01H4_00068</name>
</gene>
<reference evidence="7" key="1">
    <citation type="journal article" date="2014" name="Front. Microbiol.">
        <title>High frequency of phylogenetically diverse reductive dehalogenase-homologous genes in deep subseafloor sedimentary metagenomes.</title>
        <authorList>
            <person name="Kawai M."/>
            <person name="Futagami T."/>
            <person name="Toyoda A."/>
            <person name="Takaki Y."/>
            <person name="Nishi S."/>
            <person name="Hori S."/>
            <person name="Arai W."/>
            <person name="Tsubouchi T."/>
            <person name="Morono Y."/>
            <person name="Uchiyama I."/>
            <person name="Ito T."/>
            <person name="Fujiyama A."/>
            <person name="Inagaki F."/>
            <person name="Takami H."/>
        </authorList>
    </citation>
    <scope>NUCLEOTIDE SEQUENCE</scope>
    <source>
        <strain evidence="7">Expedition CK06-06</strain>
    </source>
</reference>
<evidence type="ECO:0000256" key="3">
    <source>
        <dbReference type="ARBA" id="ARBA00022576"/>
    </source>
</evidence>
<dbReference type="SUPFAM" id="SSF53383">
    <property type="entry name" value="PLP-dependent transferases"/>
    <property type="match status" value="1"/>
</dbReference>
<proteinExistence type="inferred from homology"/>
<keyword evidence="5" id="KW-0663">Pyridoxal phosphate</keyword>
<feature type="domain" description="Aminotransferase class I/classII large" evidence="6">
    <location>
        <begin position="26"/>
        <end position="377"/>
    </location>
</feature>
<accession>X0YX90</accession>
<name>X0YX90_9ZZZZ</name>
<dbReference type="EMBL" id="BART01000007">
    <property type="protein sequence ID" value="GAG60860.1"/>
    <property type="molecule type" value="Genomic_DNA"/>
</dbReference>
<keyword evidence="3" id="KW-0032">Aminotransferase</keyword>
<evidence type="ECO:0000256" key="5">
    <source>
        <dbReference type="ARBA" id="ARBA00022898"/>
    </source>
</evidence>
<dbReference type="PANTHER" id="PTHR46383">
    <property type="entry name" value="ASPARTATE AMINOTRANSFERASE"/>
    <property type="match status" value="1"/>
</dbReference>
<dbReference type="InterPro" id="IPR015422">
    <property type="entry name" value="PyrdxlP-dep_Trfase_small"/>
</dbReference>
<dbReference type="InterPro" id="IPR015421">
    <property type="entry name" value="PyrdxlP-dep_Trfase_major"/>
</dbReference>
<comment type="caution">
    <text evidence="7">The sequence shown here is derived from an EMBL/GenBank/DDBJ whole genome shotgun (WGS) entry which is preliminary data.</text>
</comment>
<sequence>MEFNVNLKKIKPSGIRKLFDLAQEKKDLVNFGIGEPDFVTPIHIREAAKKALDEGYTHYTPNLGFPEFRKALAIKLNQKNKISVTLEEVVVTSGGTEALFFSFYTLLNPGDEVIIPDPGFVTYESQVYFAGGTPVHFPLRGENNFHPNLEELKNCVTPKTKAILLNSPSNPTGAAFNEDELLAIAQLAQEKDIFVISDELYEDIVYDGREHISIASLPGMKERTISIFGFSKSYAMTGWRLAYLAVEANLVKEIAKLLQNTAVCANSVAQRAGLSAIQGSQDCVKEMFTAYNERRNILAKGLNEIQGLSCFAPEGTFYAFVNIKETGMTSEELSMYLLEECKVVTVPGTAFGRQGEGYIRLSFATSLDMVKEGIARIKKGIENIFSR</sequence>
<dbReference type="FunFam" id="3.40.640.10:FF:000033">
    <property type="entry name" value="Aspartate aminotransferase"/>
    <property type="match status" value="1"/>
</dbReference>
<protein>
    <recommendedName>
        <fullName evidence="6">Aminotransferase class I/classII large domain-containing protein</fullName>
    </recommendedName>
</protein>
<evidence type="ECO:0000256" key="4">
    <source>
        <dbReference type="ARBA" id="ARBA00022679"/>
    </source>
</evidence>
<dbReference type="InterPro" id="IPR004839">
    <property type="entry name" value="Aminotransferase_I/II_large"/>
</dbReference>
<dbReference type="InterPro" id="IPR050596">
    <property type="entry name" value="AspAT/PAT-like"/>
</dbReference>
<dbReference type="InterPro" id="IPR015424">
    <property type="entry name" value="PyrdxlP-dep_Trfase"/>
</dbReference>
<dbReference type="Gene3D" id="3.90.1150.10">
    <property type="entry name" value="Aspartate Aminotransferase, domain 1"/>
    <property type="match status" value="1"/>
</dbReference>
<evidence type="ECO:0000256" key="1">
    <source>
        <dbReference type="ARBA" id="ARBA00001933"/>
    </source>
</evidence>
<dbReference type="CDD" id="cd00609">
    <property type="entry name" value="AAT_like"/>
    <property type="match status" value="1"/>
</dbReference>
<comment type="similarity">
    <text evidence="2">Belongs to the class-I pyridoxal-phosphate-dependent aminotransferase family.</text>
</comment>
<dbReference type="GO" id="GO:0030170">
    <property type="term" value="F:pyridoxal phosphate binding"/>
    <property type="evidence" value="ECO:0007669"/>
    <property type="project" value="InterPro"/>
</dbReference>
<keyword evidence="4" id="KW-0808">Transferase</keyword>